<evidence type="ECO:0000313" key="1">
    <source>
        <dbReference type="EMBL" id="KAH7927979.1"/>
    </source>
</evidence>
<organism evidence="1 2">
    <name type="scientific">Leucogyrophana mollusca</name>
    <dbReference type="NCBI Taxonomy" id="85980"/>
    <lineage>
        <taxon>Eukaryota</taxon>
        <taxon>Fungi</taxon>
        <taxon>Dikarya</taxon>
        <taxon>Basidiomycota</taxon>
        <taxon>Agaricomycotina</taxon>
        <taxon>Agaricomycetes</taxon>
        <taxon>Agaricomycetidae</taxon>
        <taxon>Boletales</taxon>
        <taxon>Boletales incertae sedis</taxon>
        <taxon>Leucogyrophana</taxon>
    </lineage>
</organism>
<proteinExistence type="predicted"/>
<reference evidence="1" key="1">
    <citation type="journal article" date="2021" name="New Phytol.">
        <title>Evolutionary innovations through gain and loss of genes in the ectomycorrhizal Boletales.</title>
        <authorList>
            <person name="Wu G."/>
            <person name="Miyauchi S."/>
            <person name="Morin E."/>
            <person name="Kuo A."/>
            <person name="Drula E."/>
            <person name="Varga T."/>
            <person name="Kohler A."/>
            <person name="Feng B."/>
            <person name="Cao Y."/>
            <person name="Lipzen A."/>
            <person name="Daum C."/>
            <person name="Hundley H."/>
            <person name="Pangilinan J."/>
            <person name="Johnson J."/>
            <person name="Barry K."/>
            <person name="LaButti K."/>
            <person name="Ng V."/>
            <person name="Ahrendt S."/>
            <person name="Min B."/>
            <person name="Choi I.G."/>
            <person name="Park H."/>
            <person name="Plett J.M."/>
            <person name="Magnuson J."/>
            <person name="Spatafora J.W."/>
            <person name="Nagy L.G."/>
            <person name="Henrissat B."/>
            <person name="Grigoriev I.V."/>
            <person name="Yang Z.L."/>
            <person name="Xu J."/>
            <person name="Martin F.M."/>
        </authorList>
    </citation>
    <scope>NUCLEOTIDE SEQUENCE</scope>
    <source>
        <strain evidence="1">KUC20120723A-06</strain>
    </source>
</reference>
<comment type="caution">
    <text evidence="1">The sequence shown here is derived from an EMBL/GenBank/DDBJ whole genome shotgun (WGS) entry which is preliminary data.</text>
</comment>
<accession>A0ACB8BRD8</accession>
<dbReference type="EMBL" id="MU266358">
    <property type="protein sequence ID" value="KAH7927979.1"/>
    <property type="molecule type" value="Genomic_DNA"/>
</dbReference>
<dbReference type="Proteomes" id="UP000790709">
    <property type="component" value="Unassembled WGS sequence"/>
</dbReference>
<evidence type="ECO:0000313" key="2">
    <source>
        <dbReference type="Proteomes" id="UP000790709"/>
    </source>
</evidence>
<keyword evidence="2" id="KW-1185">Reference proteome</keyword>
<gene>
    <name evidence="1" type="ORF">BV22DRAFT_1005757</name>
</gene>
<name>A0ACB8BRD8_9AGAM</name>
<protein>
    <submittedName>
        <fullName evidence="1">Uncharacterized protein</fullName>
    </submittedName>
</protein>
<sequence length="307" mass="34801">MITLSFACMYCLILNLSKENRWQTYFYISYTSAMFILGTLYTTFNARTVQLAYVNHRDFSAGPTVYDAMIYHEPITILGTSTYVIANWFADALILWRFTMLYRGLRYWVAIAVFPCIMYVGVIVTGILVMIKSTLPNQSLYSKSAVTWAIPYFSLSLSLNIITTSLMAIRLYQHKRRFEKVLVGPGHTSLYTTVAVMLVESCALFALWSTVTLVLYIIGNPVQFVFLCSLSQVQIIAPLLIIFRVAQGKAWTRSTEPTIISNFQVTHPPMAERDPGRTSPSRTLWSPLMIRHPSTSSQCSPASDERV</sequence>